<dbReference type="RefSeq" id="WP_145717517.1">
    <property type="nucleotide sequence ID" value="NZ_BAAAFY010000002.1"/>
</dbReference>
<dbReference type="InterPro" id="IPR012368">
    <property type="entry name" value="OxRdtase_Mopterin-bd_su_IorB"/>
</dbReference>
<dbReference type="InterPro" id="IPR037165">
    <property type="entry name" value="AldOxase/xan_DH_Mopterin-bd_sf"/>
</dbReference>
<dbReference type="InterPro" id="IPR052516">
    <property type="entry name" value="N-heterocyclic_Hydroxylase"/>
</dbReference>
<dbReference type="InterPro" id="IPR008274">
    <property type="entry name" value="AldOxase/xan_DH_MoCoBD1"/>
</dbReference>
<dbReference type="Pfam" id="PF02738">
    <property type="entry name" value="MoCoBD_1"/>
    <property type="match status" value="1"/>
</dbReference>
<organism evidence="2 3">
    <name type="scientific">Chitinophaga japonensis</name>
    <name type="common">Flexibacter japonensis</name>
    <dbReference type="NCBI Taxonomy" id="104662"/>
    <lineage>
        <taxon>Bacteria</taxon>
        <taxon>Pseudomonadati</taxon>
        <taxon>Bacteroidota</taxon>
        <taxon>Chitinophagia</taxon>
        <taxon>Chitinophagales</taxon>
        <taxon>Chitinophagaceae</taxon>
        <taxon>Chitinophaga</taxon>
    </lineage>
</organism>
<dbReference type="PANTHER" id="PTHR47495:SF2">
    <property type="entry name" value="ALDEHYDE DEHYDROGENASE"/>
    <property type="match status" value="1"/>
</dbReference>
<evidence type="ECO:0000259" key="1">
    <source>
        <dbReference type="SMART" id="SM01008"/>
    </source>
</evidence>
<accession>A0A562SSB4</accession>
<dbReference type="PANTHER" id="PTHR47495">
    <property type="entry name" value="ALDEHYDE DEHYDROGENASE"/>
    <property type="match status" value="1"/>
</dbReference>
<dbReference type="PIRSF" id="PIRSF036389">
    <property type="entry name" value="IOR_B"/>
    <property type="match status" value="1"/>
</dbReference>
<proteinExistence type="predicted"/>
<sequence length="723" mass="78008">MNKHSRIHRRDFLKAGALAGGGLLIAFAVPMAARRLTSAAATANVFAPNAFLRIGEDDSIQVILSKVEMGQGIWTTLPMLIAEELDCDWRDIKVAHRPPGKGDDFSAPIFEQTTGGSNSTVSEFDRYRQAGATARVMLVAAAAQRLGVPPDACRTENGYVIAGSKRIRYGQVAADAAGLPVPETVTLRPPEAWRYIGKSQKRLDTPEKINGKAQFGIDIHFPGLLTALVAHPPVFGGKAESFDASQALAIPGVRDVVQVPSGIAVLGDHFWAAKLGRDALKIEWDRETDAGMDSAAQLEAYRTLSKTKGMSVQQQGNVAAALQTAPQRLDAEYYFPYLAHAPMEPLNCTVKIASGTCEVWTGTQSSLLHQAEVAAFLGLAPERVLFHTPFLGGSFGRRGSFSDDWVMEAVHIAKASGRFIKLVWSREDDIRGGCYRPVYLHTVSVGMGHNGLPLAWQHRIVGQSLFINTPLESAIVQNGIDYSSVDGVHGSPYLVAVPDHSVELHTTTCSVPVLAWRSVGNTHTAFVMETLIDELATLAHQDPVAYRRALLKEHPRHLAALDLAAEKAAWGTPLPTGRHQGIAVHAAMGSYVCQVVELSVEAEKINIHRVVCAIDCGLAVNPDGVRAQMESGIVFGLTAALYGEITLEQGRVAQCNFHDYRMLRMQETPVIEVHIVQSTDKMGGTGEPGVPPVAPALANALFAATGKRIRKLPLQPFRQAPSA</sequence>
<feature type="domain" description="Aldehyde oxidase/xanthine dehydrogenase a/b hammerhead" evidence="1">
    <location>
        <begin position="210"/>
        <end position="288"/>
    </location>
</feature>
<gene>
    <name evidence="2" type="ORF">LX66_4385</name>
</gene>
<dbReference type="OrthoDB" id="9767994at2"/>
<evidence type="ECO:0000313" key="2">
    <source>
        <dbReference type="EMBL" id="TWI84023.1"/>
    </source>
</evidence>
<dbReference type="Proteomes" id="UP000316778">
    <property type="component" value="Unassembled WGS sequence"/>
</dbReference>
<evidence type="ECO:0000313" key="3">
    <source>
        <dbReference type="Proteomes" id="UP000316778"/>
    </source>
</evidence>
<dbReference type="InterPro" id="IPR006311">
    <property type="entry name" value="TAT_signal"/>
</dbReference>
<comment type="caution">
    <text evidence="2">The sequence shown here is derived from an EMBL/GenBank/DDBJ whole genome shotgun (WGS) entry which is preliminary data.</text>
</comment>
<dbReference type="InterPro" id="IPR000674">
    <property type="entry name" value="Ald_Oxase/Xan_DH_a/b"/>
</dbReference>
<dbReference type="Gene3D" id="3.90.1170.50">
    <property type="entry name" value="Aldehyde oxidase/xanthine dehydrogenase, a/b hammerhead"/>
    <property type="match status" value="1"/>
</dbReference>
<dbReference type="SUPFAM" id="SSF56003">
    <property type="entry name" value="Molybdenum cofactor-binding domain"/>
    <property type="match status" value="2"/>
</dbReference>
<keyword evidence="3" id="KW-1185">Reference proteome</keyword>
<dbReference type="InterPro" id="IPR046867">
    <property type="entry name" value="AldOxase/xan_DH_MoCoBD2"/>
</dbReference>
<dbReference type="SMART" id="SM01008">
    <property type="entry name" value="Ald_Xan_dh_C"/>
    <property type="match status" value="1"/>
</dbReference>
<dbReference type="GO" id="GO:0016491">
    <property type="term" value="F:oxidoreductase activity"/>
    <property type="evidence" value="ECO:0007669"/>
    <property type="project" value="InterPro"/>
</dbReference>
<protein>
    <submittedName>
        <fullName evidence="2">Isoquinoline 1-oxidoreductase beta subunit</fullName>
    </submittedName>
</protein>
<dbReference type="PROSITE" id="PS51318">
    <property type="entry name" value="TAT"/>
    <property type="match status" value="1"/>
</dbReference>
<dbReference type="Gene3D" id="3.30.365.10">
    <property type="entry name" value="Aldehyde oxidase/xanthine dehydrogenase, molybdopterin binding domain"/>
    <property type="match status" value="4"/>
</dbReference>
<dbReference type="Pfam" id="PF20256">
    <property type="entry name" value="MoCoBD_2"/>
    <property type="match status" value="2"/>
</dbReference>
<dbReference type="EMBL" id="VLLG01000005">
    <property type="protein sequence ID" value="TWI84023.1"/>
    <property type="molecule type" value="Genomic_DNA"/>
</dbReference>
<reference evidence="2 3" key="1">
    <citation type="journal article" date="2013" name="Stand. Genomic Sci.">
        <title>Genomic Encyclopedia of Type Strains, Phase I: The one thousand microbial genomes (KMG-I) project.</title>
        <authorList>
            <person name="Kyrpides N.C."/>
            <person name="Woyke T."/>
            <person name="Eisen J.A."/>
            <person name="Garrity G."/>
            <person name="Lilburn T.G."/>
            <person name="Beck B.J."/>
            <person name="Whitman W.B."/>
            <person name="Hugenholtz P."/>
            <person name="Klenk H.P."/>
        </authorList>
    </citation>
    <scope>NUCLEOTIDE SEQUENCE [LARGE SCALE GENOMIC DNA]</scope>
    <source>
        <strain evidence="2 3">DSM 13484</strain>
    </source>
</reference>
<dbReference type="AlphaFoldDB" id="A0A562SSB4"/>
<name>A0A562SSB4_CHIJA</name>